<dbReference type="Pfam" id="PF00168">
    <property type="entry name" value="C2"/>
    <property type="match status" value="1"/>
</dbReference>
<feature type="domain" description="C2" evidence="3">
    <location>
        <begin position="392"/>
        <end position="490"/>
    </location>
</feature>
<gene>
    <name evidence="4" type="ORF">PC115_g9689</name>
</gene>
<dbReference type="Proteomes" id="UP000774804">
    <property type="component" value="Unassembled WGS sequence"/>
</dbReference>
<dbReference type="InterPro" id="IPR035892">
    <property type="entry name" value="C2_domain_sf"/>
</dbReference>
<dbReference type="VEuPathDB" id="FungiDB:PC110_g10516"/>
<feature type="region of interest" description="Disordered" evidence="1">
    <location>
        <begin position="101"/>
        <end position="156"/>
    </location>
</feature>
<dbReference type="SUPFAM" id="SSF49562">
    <property type="entry name" value="C2 domain (Calcium/lipid-binding domain, CaLB)"/>
    <property type="match status" value="1"/>
</dbReference>
<feature type="region of interest" description="Disordered" evidence="1">
    <location>
        <begin position="273"/>
        <end position="346"/>
    </location>
</feature>
<protein>
    <recommendedName>
        <fullName evidence="3">C2 domain-containing protein</fullName>
    </recommendedName>
</protein>
<dbReference type="AlphaFoldDB" id="A0A8T1CEB4"/>
<feature type="compositionally biased region" description="Low complexity" evidence="1">
    <location>
        <begin position="336"/>
        <end position="346"/>
    </location>
</feature>
<proteinExistence type="predicted"/>
<sequence>MTVTIGNSIESMSFTTFTPLRPPASCRANQTERLTKDKSGSHTLILNQTDRSRHTQPINGREPANDVHDRTTNADRSTAQRLHCPLSFACSMGLEPPLISNNHRPAPSSAMPVLNSCSNQPTGLYDSPARPASPAYAYNVDDGSSSDSSDNNNDSPQVEQLLVNHLRFAHAFRKNDAAMILQFLAKDVTLVSVDGARHEGQSAVLAYLVGARMTKLSSNLHIKGCPTRSGACQSTFIYEHGIVFKDPLFMEVLDWKPNSGTIVRITHVALPDAKSGKTPQDFGKSSPLRLSFGTKMSDEEDPSEYYEDSDGSETWESENNNSTPPPVKVRCRRLKSNSSADSSSAAMTAVTAASLRLSSSSSSSQSGANEVAVQPLTPGGVIPAGCKKSMPTISLAEISCRGLTPIRKRKTVNPFVLLQCPQTGSVWKSPVMRRDPNPKWNHIPMKIPAHNLAGVVEISLWDHTFFRSVKVAGAALVVSDLLKDSVDFSTNIQLERFDAARTAGEPQYVTLQLRFVRPCGGDMAVRSSDEVEQNPAQLDETEPSKQDITASSTLSTSLKWLVVNPFVDGSHASLLLMLVRAVIAAAIVWMLFHATLVWPMQA</sequence>
<keyword evidence="2" id="KW-0472">Membrane</keyword>
<evidence type="ECO:0000313" key="4">
    <source>
        <dbReference type="EMBL" id="KAG2920837.1"/>
    </source>
</evidence>
<feature type="transmembrane region" description="Helical" evidence="2">
    <location>
        <begin position="574"/>
        <end position="598"/>
    </location>
</feature>
<dbReference type="Gene3D" id="3.10.450.50">
    <property type="match status" value="1"/>
</dbReference>
<keyword evidence="2" id="KW-0812">Transmembrane</keyword>
<dbReference type="Gene3D" id="2.60.40.150">
    <property type="entry name" value="C2 domain"/>
    <property type="match status" value="1"/>
</dbReference>
<comment type="caution">
    <text evidence="4">The sequence shown here is derived from an EMBL/GenBank/DDBJ whole genome shotgun (WGS) entry which is preliminary data.</text>
</comment>
<accession>A0A8T1CEB4</accession>
<evidence type="ECO:0000256" key="2">
    <source>
        <dbReference type="SAM" id="Phobius"/>
    </source>
</evidence>
<name>A0A8T1CEB4_9STRA</name>
<dbReference type="InterPro" id="IPR000008">
    <property type="entry name" value="C2_dom"/>
</dbReference>
<feature type="region of interest" description="Disordered" evidence="1">
    <location>
        <begin position="51"/>
        <end position="78"/>
    </location>
</feature>
<dbReference type="SMART" id="SM00239">
    <property type="entry name" value="C2"/>
    <property type="match status" value="1"/>
</dbReference>
<feature type="compositionally biased region" description="Low complexity" evidence="1">
    <location>
        <begin position="127"/>
        <end position="155"/>
    </location>
</feature>
<dbReference type="EMBL" id="RCMI01000272">
    <property type="protein sequence ID" value="KAG2920837.1"/>
    <property type="molecule type" value="Genomic_DNA"/>
</dbReference>
<organism evidence="4 5">
    <name type="scientific">Phytophthora cactorum</name>
    <dbReference type="NCBI Taxonomy" id="29920"/>
    <lineage>
        <taxon>Eukaryota</taxon>
        <taxon>Sar</taxon>
        <taxon>Stramenopiles</taxon>
        <taxon>Oomycota</taxon>
        <taxon>Peronosporomycetes</taxon>
        <taxon>Peronosporales</taxon>
        <taxon>Peronosporaceae</taxon>
        <taxon>Phytophthora</taxon>
    </lineage>
</organism>
<evidence type="ECO:0000313" key="5">
    <source>
        <dbReference type="Proteomes" id="UP000774804"/>
    </source>
</evidence>
<evidence type="ECO:0000256" key="1">
    <source>
        <dbReference type="SAM" id="MobiDB-lite"/>
    </source>
</evidence>
<keyword evidence="2" id="KW-1133">Transmembrane helix</keyword>
<feature type="compositionally biased region" description="Basic and acidic residues" evidence="1">
    <location>
        <begin position="63"/>
        <end position="73"/>
    </location>
</feature>
<feature type="compositionally biased region" description="Acidic residues" evidence="1">
    <location>
        <begin position="298"/>
        <end position="316"/>
    </location>
</feature>
<evidence type="ECO:0000259" key="3">
    <source>
        <dbReference type="SMART" id="SM00239"/>
    </source>
</evidence>
<reference evidence="4" key="1">
    <citation type="submission" date="2018-10" db="EMBL/GenBank/DDBJ databases">
        <title>Effector identification in a new, highly contiguous assembly of the strawberry crown rot pathogen Phytophthora cactorum.</title>
        <authorList>
            <person name="Armitage A.D."/>
            <person name="Nellist C.F."/>
            <person name="Bates H."/>
            <person name="Vickerstaff R.J."/>
            <person name="Harrison R.J."/>
        </authorList>
    </citation>
    <scope>NUCLEOTIDE SEQUENCE</scope>
    <source>
        <strain evidence="4">4032</strain>
    </source>
</reference>